<organism evidence="1 2">
    <name type="scientific">Aeromonas phage D3</name>
    <dbReference type="NCBI Taxonomy" id="2593327"/>
    <lineage>
        <taxon>Viruses</taxon>
        <taxon>Duplodnaviria</taxon>
        <taxon>Heunggongvirae</taxon>
        <taxon>Uroviricota</taxon>
        <taxon>Caudoviricetes</taxon>
        <taxon>Chimalliviridae</taxon>
        <taxon>Ludhianavirus</taxon>
        <taxon>Ludhianavirus D3</taxon>
    </lineage>
</organism>
<gene>
    <name evidence="1" type="ORF">D3_0246</name>
</gene>
<name>A0A514TVC5_9CAUD</name>
<proteinExistence type="predicted"/>
<evidence type="ECO:0000313" key="1">
    <source>
        <dbReference type="EMBL" id="QDJ96976.1"/>
    </source>
</evidence>
<keyword evidence="2" id="KW-1185">Reference proteome</keyword>
<protein>
    <submittedName>
        <fullName evidence="1">Uncharacterized protein</fullName>
    </submittedName>
</protein>
<dbReference type="Proteomes" id="UP000319658">
    <property type="component" value="Segment"/>
</dbReference>
<accession>A0A514TVC5</accession>
<sequence length="48" mass="5648">MTDENLPQYIPLDYIGKVRSRVKKHDAARLKAMYERARNVVKNNTQSK</sequence>
<evidence type="ECO:0000313" key="2">
    <source>
        <dbReference type="Proteomes" id="UP000319658"/>
    </source>
</evidence>
<reference evidence="1 2" key="1">
    <citation type="submission" date="2019-06" db="EMBL/GenBank/DDBJ databases">
        <title>Complete genome sequence of Aeromonas hydrophila bacteriophage D3.</title>
        <authorList>
            <person name="Rai S."/>
            <person name="Tyagi A."/>
            <person name="Kumar N."/>
            <person name="Singh N."/>
        </authorList>
    </citation>
    <scope>NUCLEOTIDE SEQUENCE [LARGE SCALE GENOMIC DNA]</scope>
</reference>
<dbReference type="EMBL" id="MN102098">
    <property type="protein sequence ID" value="QDJ96976.1"/>
    <property type="molecule type" value="Genomic_DNA"/>
</dbReference>